<protein>
    <submittedName>
        <fullName evidence="2">Uncharacterized protein</fullName>
    </submittedName>
</protein>
<dbReference type="Proteomes" id="UP000590524">
    <property type="component" value="Unassembled WGS sequence"/>
</dbReference>
<reference evidence="2 3" key="1">
    <citation type="submission" date="2020-08" db="EMBL/GenBank/DDBJ databases">
        <title>Genomic Encyclopedia of Type Strains, Phase IV (KMG-IV): sequencing the most valuable type-strain genomes for metagenomic binning, comparative biology and taxonomic classification.</title>
        <authorList>
            <person name="Goeker M."/>
        </authorList>
    </citation>
    <scope>NUCLEOTIDE SEQUENCE [LARGE SCALE GENOMIC DNA]</scope>
    <source>
        <strain evidence="2 3">DSM 19371</strain>
    </source>
</reference>
<organism evidence="2 3">
    <name type="scientific">Sphingobium scionense</name>
    <dbReference type="NCBI Taxonomy" id="1404341"/>
    <lineage>
        <taxon>Bacteria</taxon>
        <taxon>Pseudomonadati</taxon>
        <taxon>Pseudomonadota</taxon>
        <taxon>Alphaproteobacteria</taxon>
        <taxon>Sphingomonadales</taxon>
        <taxon>Sphingomonadaceae</taxon>
        <taxon>Sphingobium</taxon>
    </lineage>
</organism>
<gene>
    <name evidence="2" type="ORF">GGQ90_000051</name>
</gene>
<name>A0A7W6LL22_9SPHN</name>
<evidence type="ECO:0000313" key="2">
    <source>
        <dbReference type="EMBL" id="MBB4146298.1"/>
    </source>
</evidence>
<keyword evidence="3" id="KW-1185">Reference proteome</keyword>
<evidence type="ECO:0000256" key="1">
    <source>
        <dbReference type="SAM" id="MobiDB-lite"/>
    </source>
</evidence>
<dbReference type="AlphaFoldDB" id="A0A7W6LL22"/>
<dbReference type="EMBL" id="JACIEU010000001">
    <property type="protein sequence ID" value="MBB4146298.1"/>
    <property type="molecule type" value="Genomic_DNA"/>
</dbReference>
<feature type="region of interest" description="Disordered" evidence="1">
    <location>
        <begin position="17"/>
        <end position="37"/>
    </location>
</feature>
<proteinExistence type="predicted"/>
<sequence length="81" mass="9193">MGNSLSLLDIRAFSNQVETPDDSENAAKQKHRADFEPTQSERNLLYAARVSGRQCEGIMPMRRHMSIWRGILGAIDIQMMT</sequence>
<comment type="caution">
    <text evidence="2">The sequence shown here is derived from an EMBL/GenBank/DDBJ whole genome shotgun (WGS) entry which is preliminary data.</text>
</comment>
<evidence type="ECO:0000313" key="3">
    <source>
        <dbReference type="Proteomes" id="UP000590524"/>
    </source>
</evidence>
<dbReference type="RefSeq" id="WP_188080270.1">
    <property type="nucleotide sequence ID" value="NZ_JACIEU010000001.1"/>
</dbReference>
<accession>A0A7W6LL22</accession>